<feature type="region of interest" description="Disordered" evidence="1">
    <location>
        <begin position="422"/>
        <end position="469"/>
    </location>
</feature>
<dbReference type="OrthoDB" id="3538362at2"/>
<evidence type="ECO:0000313" key="3">
    <source>
        <dbReference type="EMBL" id="MQS98917.1"/>
    </source>
</evidence>
<feature type="transmembrane region" description="Helical" evidence="2">
    <location>
        <begin position="301"/>
        <end position="323"/>
    </location>
</feature>
<comment type="caution">
    <text evidence="3">The sequence shown here is derived from an EMBL/GenBank/DDBJ whole genome shotgun (WGS) entry which is preliminary data.</text>
</comment>
<evidence type="ECO:0000313" key="4">
    <source>
        <dbReference type="Proteomes" id="UP000419138"/>
    </source>
</evidence>
<keyword evidence="2" id="KW-0472">Membrane</keyword>
<evidence type="ECO:0000256" key="1">
    <source>
        <dbReference type="SAM" id="MobiDB-lite"/>
    </source>
</evidence>
<feature type="transmembrane region" description="Helical" evidence="2">
    <location>
        <begin position="161"/>
        <end position="181"/>
    </location>
</feature>
<keyword evidence="2" id="KW-1133">Transmembrane helix</keyword>
<proteinExistence type="predicted"/>
<organism evidence="3 4">
    <name type="scientific">Streptomyces jumonjinensis</name>
    <dbReference type="NCBI Taxonomy" id="1945"/>
    <lineage>
        <taxon>Bacteria</taxon>
        <taxon>Bacillati</taxon>
        <taxon>Actinomycetota</taxon>
        <taxon>Actinomycetes</taxon>
        <taxon>Kitasatosporales</taxon>
        <taxon>Streptomycetaceae</taxon>
        <taxon>Streptomyces</taxon>
    </lineage>
</organism>
<name>A0A646K9W8_STRJU</name>
<keyword evidence="4" id="KW-1185">Reference proteome</keyword>
<feature type="transmembrane region" description="Helical" evidence="2">
    <location>
        <begin position="134"/>
        <end position="154"/>
    </location>
</feature>
<feature type="transmembrane region" description="Helical" evidence="2">
    <location>
        <begin position="335"/>
        <end position="359"/>
    </location>
</feature>
<reference evidence="3 4" key="1">
    <citation type="submission" date="2019-05" db="EMBL/GenBank/DDBJ databases">
        <title>Comparative genomics and metabolomics analyses of clavulanic acid producing Streptomyces species provides insight into specialized metabolism and evolution of beta-lactam biosynthetic gene clusters.</title>
        <authorList>
            <person name="Moore M.A."/>
            <person name="Cruz-Morales P."/>
            <person name="Barona Gomez F."/>
            <person name="Kapil T."/>
        </authorList>
    </citation>
    <scope>NUCLEOTIDE SEQUENCE [LARGE SCALE GENOMIC DNA]</scope>
    <source>
        <strain evidence="3 4">NRRL 5741</strain>
    </source>
</reference>
<feature type="transmembrane region" description="Helical" evidence="2">
    <location>
        <begin position="187"/>
        <end position="207"/>
    </location>
</feature>
<dbReference type="AlphaFoldDB" id="A0A646K9W8"/>
<feature type="transmembrane region" description="Helical" evidence="2">
    <location>
        <begin position="260"/>
        <end position="281"/>
    </location>
</feature>
<feature type="transmembrane region" description="Helical" evidence="2">
    <location>
        <begin position="395"/>
        <end position="416"/>
    </location>
</feature>
<protein>
    <recommendedName>
        <fullName evidence="5">Lipopolysaccharide biosynthesis protein</fullName>
    </recommendedName>
</protein>
<sequence>MSGTKEPGSASAGASTTSLRPRAGVLLSLLAGRTAFRLALLGANAALLASWGEGPYEHYARAMGTAQVLTTITSLGIEKCALKLVPRARRTGPQLITVFLAAALLLASAAAIWLGCATLYASDGRHLGVLGPLAGLYAALLGLNMVLVGLCRALGRNRADVVNFAVLSVIVLTGAGGAALLEWGPVAFTGWLLGGTALLNLAQLPALHRAASRPVRRDLARQAVATSLLMAAGDVAASGAVSVLFAVLARSRHHDESGHLYLMVLASSVLLNVFGYVMRLFQPHVSLTLRSADPALLDRRVVGRLLPVALWGTVWTAAAFALTRSAERAAGLEPAVTVLLLYLLCVPLFFAVGSLHYLLENATAGTLRATAVAALAGLGCAAALGLLLVPLLGALGAVTALAAGEIAHALAAWLLLRGGSRPAAPAQGPAAPPERPERPEPVAPHALPLETAAVRAESATDPTRQGVDR</sequence>
<keyword evidence="2" id="KW-0812">Transmembrane</keyword>
<feature type="transmembrane region" description="Helical" evidence="2">
    <location>
        <begin position="371"/>
        <end position="389"/>
    </location>
</feature>
<accession>A0A646K9W8</accession>
<dbReference type="Proteomes" id="UP000419138">
    <property type="component" value="Unassembled WGS sequence"/>
</dbReference>
<evidence type="ECO:0008006" key="5">
    <source>
        <dbReference type="Google" id="ProtNLM"/>
    </source>
</evidence>
<dbReference type="RefSeq" id="WP_153520648.1">
    <property type="nucleotide sequence ID" value="NZ_JBEPDZ010000003.1"/>
</dbReference>
<gene>
    <name evidence="3" type="ORF">FF041_01480</name>
</gene>
<evidence type="ECO:0000256" key="2">
    <source>
        <dbReference type="SAM" id="Phobius"/>
    </source>
</evidence>
<dbReference type="EMBL" id="VCLA01000009">
    <property type="protein sequence ID" value="MQS98917.1"/>
    <property type="molecule type" value="Genomic_DNA"/>
</dbReference>
<feature type="transmembrane region" description="Helical" evidence="2">
    <location>
        <begin position="98"/>
        <end position="122"/>
    </location>
</feature>
<feature type="transmembrane region" description="Helical" evidence="2">
    <location>
        <begin position="228"/>
        <end position="248"/>
    </location>
</feature>